<evidence type="ECO:0000313" key="3">
    <source>
        <dbReference type="EMBL" id="CAF1179534.1"/>
    </source>
</evidence>
<accession>A0A814UWV5</accession>
<name>A0A814UWV5_9BILA</name>
<feature type="transmembrane region" description="Helical" evidence="2">
    <location>
        <begin position="183"/>
        <end position="204"/>
    </location>
</feature>
<evidence type="ECO:0000256" key="1">
    <source>
        <dbReference type="SAM" id="MobiDB-lite"/>
    </source>
</evidence>
<feature type="region of interest" description="Disordered" evidence="1">
    <location>
        <begin position="113"/>
        <end position="135"/>
    </location>
</feature>
<keyword evidence="2" id="KW-0812">Transmembrane</keyword>
<dbReference type="EMBL" id="CAJNOG010000331">
    <property type="protein sequence ID" value="CAF1179534.1"/>
    <property type="molecule type" value="Genomic_DNA"/>
</dbReference>
<evidence type="ECO:0000256" key="2">
    <source>
        <dbReference type="SAM" id="Phobius"/>
    </source>
</evidence>
<comment type="caution">
    <text evidence="3">The sequence shown here is derived from an EMBL/GenBank/DDBJ whole genome shotgun (WGS) entry which is preliminary data.</text>
</comment>
<sequence>MLFFSAFFVNRTSGDFNVSCRNCSRDLIDSSGVFSISVCSCSRDTGGCGCFSTNVGSSGDFSANGCSCSRDTGGCGCFSTNVGSSGDFNISGCSCSHDTGRCGCFSTNIDSSGISNSSSNRSDGSSSSRSDDVDVSSGNYSRVLINFFFALFIIIMTVRQCNTSKSKLTYYQQLIKQLKEHKQILISPILLVILSLPRLIISLLTACIKSSSKPLLYLIGYFISFLPSMLMMLFIFVLTSDLYFKQFKESIQSCFKRRQ</sequence>
<protein>
    <submittedName>
        <fullName evidence="3">Uncharacterized protein</fullName>
    </submittedName>
</protein>
<reference evidence="3" key="1">
    <citation type="submission" date="2021-02" db="EMBL/GenBank/DDBJ databases">
        <authorList>
            <person name="Nowell W R."/>
        </authorList>
    </citation>
    <scope>NUCLEOTIDE SEQUENCE</scope>
</reference>
<gene>
    <name evidence="3" type="ORF">JYZ213_LOCUS25699</name>
</gene>
<feature type="compositionally biased region" description="Low complexity" evidence="1">
    <location>
        <begin position="113"/>
        <end position="128"/>
    </location>
</feature>
<keyword evidence="2" id="KW-1133">Transmembrane helix</keyword>
<dbReference type="AlphaFoldDB" id="A0A814UWV5"/>
<dbReference type="Proteomes" id="UP000663845">
    <property type="component" value="Unassembled WGS sequence"/>
</dbReference>
<organism evidence="3 4">
    <name type="scientific">Adineta steineri</name>
    <dbReference type="NCBI Taxonomy" id="433720"/>
    <lineage>
        <taxon>Eukaryota</taxon>
        <taxon>Metazoa</taxon>
        <taxon>Spiralia</taxon>
        <taxon>Gnathifera</taxon>
        <taxon>Rotifera</taxon>
        <taxon>Eurotatoria</taxon>
        <taxon>Bdelloidea</taxon>
        <taxon>Adinetida</taxon>
        <taxon>Adinetidae</taxon>
        <taxon>Adineta</taxon>
    </lineage>
</organism>
<feature type="transmembrane region" description="Helical" evidence="2">
    <location>
        <begin position="216"/>
        <end position="238"/>
    </location>
</feature>
<proteinExistence type="predicted"/>
<keyword evidence="2" id="KW-0472">Membrane</keyword>
<evidence type="ECO:0000313" key="4">
    <source>
        <dbReference type="Proteomes" id="UP000663845"/>
    </source>
</evidence>
<feature type="transmembrane region" description="Helical" evidence="2">
    <location>
        <begin position="143"/>
        <end position="162"/>
    </location>
</feature>